<keyword evidence="3" id="KW-1185">Reference proteome</keyword>
<dbReference type="SUPFAM" id="SSF56349">
    <property type="entry name" value="DNA breaking-rejoining enzymes"/>
    <property type="match status" value="1"/>
</dbReference>
<gene>
    <name evidence="2" type="ORF">FNH21_09175</name>
</gene>
<accession>A0A7X1TNS2</accession>
<comment type="caution">
    <text evidence="2">The sequence shown here is derived from an EMBL/GenBank/DDBJ whole genome shotgun (WGS) entry which is preliminary data.</text>
</comment>
<organism evidence="2 3">
    <name type="scientific">Arthrobacter bussei</name>
    <dbReference type="NCBI Taxonomy" id="2594179"/>
    <lineage>
        <taxon>Bacteria</taxon>
        <taxon>Bacillati</taxon>
        <taxon>Actinomycetota</taxon>
        <taxon>Actinomycetes</taxon>
        <taxon>Micrococcales</taxon>
        <taxon>Micrococcaceae</taxon>
        <taxon>Arthrobacter</taxon>
    </lineage>
</organism>
<dbReference type="AlphaFoldDB" id="A0A7X1TNS2"/>
<dbReference type="Gene3D" id="1.10.150.130">
    <property type="match status" value="1"/>
</dbReference>
<evidence type="ECO:0000313" key="2">
    <source>
        <dbReference type="EMBL" id="MPY10885.1"/>
    </source>
</evidence>
<evidence type="ECO:0008006" key="4">
    <source>
        <dbReference type="Google" id="ProtNLM"/>
    </source>
</evidence>
<sequence length="200" mass="22169">MAAEVAAVIRSTSPRIRDVVRTHIDGITGIESGTRARYRRLLENHIVEPLGSIPVDRLPRAQALQWFEGMIVADKTRKNIHALLSAALETAVRERHVTENVAKGIRAPRSSVRSRESVFLTTSDVSLIADSIDPQYSTLIRFFAATNQSFSEATALRRRDIRKDASGRYTVHVTRAWKLADGGWVIGGPKSPKSRRTGSV</sequence>
<evidence type="ECO:0000256" key="1">
    <source>
        <dbReference type="ARBA" id="ARBA00023125"/>
    </source>
</evidence>
<proteinExistence type="predicted"/>
<keyword evidence="1" id="KW-0238">DNA-binding</keyword>
<dbReference type="EMBL" id="VJXX01000002">
    <property type="protein sequence ID" value="MPY10885.1"/>
    <property type="molecule type" value="Genomic_DNA"/>
</dbReference>
<dbReference type="Proteomes" id="UP000326464">
    <property type="component" value="Unassembled WGS sequence"/>
</dbReference>
<dbReference type="InterPro" id="IPR010998">
    <property type="entry name" value="Integrase_recombinase_N"/>
</dbReference>
<reference evidence="3" key="1">
    <citation type="submission" date="2019-07" db="EMBL/GenBank/DDBJ databases">
        <title>Arthrobacter KR32 sp. nov., isolated from mountain cheese made of cows milk.</title>
        <authorList>
            <person name="Flegler A."/>
        </authorList>
    </citation>
    <scope>NUCLEOTIDE SEQUENCE [LARGE SCALE GENOMIC DNA]</scope>
    <source>
        <strain evidence="3">KR32</strain>
    </source>
</reference>
<name>A0A7X1TNS2_9MICC</name>
<evidence type="ECO:0000313" key="3">
    <source>
        <dbReference type="Proteomes" id="UP000326464"/>
    </source>
</evidence>
<dbReference type="GO" id="GO:0003677">
    <property type="term" value="F:DNA binding"/>
    <property type="evidence" value="ECO:0007669"/>
    <property type="project" value="UniProtKB-KW"/>
</dbReference>
<dbReference type="InterPro" id="IPR011010">
    <property type="entry name" value="DNA_brk_join_enz"/>
</dbReference>
<dbReference type="OrthoDB" id="1822491at2"/>
<protein>
    <recommendedName>
        <fullName evidence="4">Core-binding (CB) domain-containing protein</fullName>
    </recommendedName>
</protein>